<evidence type="ECO:0000256" key="7">
    <source>
        <dbReference type="SAM" id="Phobius"/>
    </source>
</evidence>
<evidence type="ECO:0000256" key="2">
    <source>
        <dbReference type="ARBA" id="ARBA00022448"/>
    </source>
</evidence>
<dbReference type="PROSITE" id="PS50850">
    <property type="entry name" value="MFS"/>
    <property type="match status" value="1"/>
</dbReference>
<dbReference type="InterPro" id="IPR036259">
    <property type="entry name" value="MFS_trans_sf"/>
</dbReference>
<evidence type="ECO:0000256" key="6">
    <source>
        <dbReference type="ARBA" id="ARBA00023136"/>
    </source>
</evidence>
<evidence type="ECO:0000313" key="10">
    <source>
        <dbReference type="Proteomes" id="UP000029507"/>
    </source>
</evidence>
<dbReference type="GO" id="GO:0022857">
    <property type="term" value="F:transmembrane transporter activity"/>
    <property type="evidence" value="ECO:0007669"/>
    <property type="project" value="InterPro"/>
</dbReference>
<feature type="transmembrane region" description="Helical" evidence="7">
    <location>
        <begin position="100"/>
        <end position="121"/>
    </location>
</feature>
<feature type="transmembrane region" description="Helical" evidence="7">
    <location>
        <begin position="74"/>
        <end position="94"/>
    </location>
</feature>
<proteinExistence type="predicted"/>
<accession>A0A089LZQ5</accession>
<feature type="transmembrane region" description="Helical" evidence="7">
    <location>
        <begin position="133"/>
        <end position="155"/>
    </location>
</feature>
<dbReference type="EMBL" id="CP009286">
    <property type="protein sequence ID" value="AIQ65630.1"/>
    <property type="molecule type" value="Genomic_DNA"/>
</dbReference>
<feature type="transmembrane region" description="Helical" evidence="7">
    <location>
        <begin position="272"/>
        <end position="288"/>
    </location>
</feature>
<dbReference type="InterPro" id="IPR011701">
    <property type="entry name" value="MFS"/>
</dbReference>
<dbReference type="Pfam" id="PF07690">
    <property type="entry name" value="MFS_1"/>
    <property type="match status" value="1"/>
</dbReference>
<dbReference type="AlphaFoldDB" id="A0A089LZQ5"/>
<keyword evidence="4 7" id="KW-0812">Transmembrane</keyword>
<sequence length="399" mass="42161">MKISKEQALTLAFTFLAFILGTTEYVIVGLLDQVAAGLGVSIAEAGAFVSGFAVAYACGTPFAMALAGRFSKPASLMTGTVLVVLLNICSAFASTYVLLLVFRIMTAVCCGLCVSLSISISTDVVPIEKRGRAISYIMGGFSLANVLGVPIGTFVGMHFEWPAAFILVGILGAFCLVLLYRVVPRDLPNAQSRMSDQFRLLTHPRVLLAILIPVLGVAAIFVNYTYIVPLMTEVMRIPADRTGYVLIVYGAATIFSNIISGVIASGNYMAKLKVLFLIQAVIFAIYGITVSVPWLGILGLIAIACISFSINAAVPIYFIHLAERFVPAAKDFASSLMPIGANIGIAVGSASGALVMGHFGLRFLPWAAVGFALVSCCVTALSLSLDEGKGRSRTRDASL</sequence>
<evidence type="ECO:0000256" key="3">
    <source>
        <dbReference type="ARBA" id="ARBA00022475"/>
    </source>
</evidence>
<dbReference type="KEGG" id="pste:PSTEL_23495"/>
<feature type="transmembrane region" description="Helical" evidence="7">
    <location>
        <begin position="161"/>
        <end position="183"/>
    </location>
</feature>
<dbReference type="RefSeq" id="WP_038698852.1">
    <property type="nucleotide sequence ID" value="NZ_CP009286.1"/>
</dbReference>
<evidence type="ECO:0000313" key="9">
    <source>
        <dbReference type="EMBL" id="AIQ65630.1"/>
    </source>
</evidence>
<keyword evidence="10" id="KW-1185">Reference proteome</keyword>
<feature type="transmembrane region" description="Helical" evidence="7">
    <location>
        <begin position="363"/>
        <end position="385"/>
    </location>
</feature>
<feature type="transmembrane region" description="Helical" evidence="7">
    <location>
        <begin position="47"/>
        <end position="67"/>
    </location>
</feature>
<evidence type="ECO:0000259" key="8">
    <source>
        <dbReference type="PROSITE" id="PS50850"/>
    </source>
</evidence>
<dbReference type="OrthoDB" id="9788453at2"/>
<feature type="transmembrane region" description="Helical" evidence="7">
    <location>
        <begin position="294"/>
        <end position="318"/>
    </location>
</feature>
<comment type="subcellular location">
    <subcellularLocation>
        <location evidence="1">Cell membrane</location>
        <topology evidence="1">Multi-pass membrane protein</topology>
    </subcellularLocation>
</comment>
<gene>
    <name evidence="9" type="ORF">PSTEL_23495</name>
</gene>
<feature type="transmembrane region" description="Helical" evidence="7">
    <location>
        <begin position="244"/>
        <end position="265"/>
    </location>
</feature>
<evidence type="ECO:0000256" key="5">
    <source>
        <dbReference type="ARBA" id="ARBA00022989"/>
    </source>
</evidence>
<feature type="transmembrane region" description="Helical" evidence="7">
    <location>
        <begin position="339"/>
        <end position="357"/>
    </location>
</feature>
<organism evidence="9 10">
    <name type="scientific">Paenibacillus stellifer</name>
    <dbReference type="NCBI Taxonomy" id="169760"/>
    <lineage>
        <taxon>Bacteria</taxon>
        <taxon>Bacillati</taxon>
        <taxon>Bacillota</taxon>
        <taxon>Bacilli</taxon>
        <taxon>Bacillales</taxon>
        <taxon>Paenibacillaceae</taxon>
        <taxon>Paenibacillus</taxon>
    </lineage>
</organism>
<dbReference type="HOGENOM" id="CLU_001265_61_2_9"/>
<dbReference type="InterPro" id="IPR050189">
    <property type="entry name" value="MFS_Efflux_Transporters"/>
</dbReference>
<feature type="transmembrane region" description="Helical" evidence="7">
    <location>
        <begin position="204"/>
        <end position="224"/>
    </location>
</feature>
<dbReference type="Gene3D" id="1.20.1250.20">
    <property type="entry name" value="MFS general substrate transporter like domains"/>
    <property type="match status" value="1"/>
</dbReference>
<name>A0A089LZQ5_9BACL</name>
<dbReference type="SUPFAM" id="SSF103473">
    <property type="entry name" value="MFS general substrate transporter"/>
    <property type="match status" value="1"/>
</dbReference>
<reference evidence="9 10" key="1">
    <citation type="submission" date="2014-08" db="EMBL/GenBank/DDBJ databases">
        <title>Comparative genomics of the Paenibacillus odorifer group.</title>
        <authorList>
            <person name="den Bakker H.C."/>
            <person name="Tsai Y.-C."/>
            <person name="Martin N."/>
            <person name="Korlach J."/>
            <person name="Wiedmann M."/>
        </authorList>
    </citation>
    <scope>NUCLEOTIDE SEQUENCE [LARGE SCALE GENOMIC DNA]</scope>
    <source>
        <strain evidence="9 10">DSM 14472</strain>
    </source>
</reference>
<dbReference type="GO" id="GO:0005886">
    <property type="term" value="C:plasma membrane"/>
    <property type="evidence" value="ECO:0007669"/>
    <property type="project" value="UniProtKB-SubCell"/>
</dbReference>
<dbReference type="CDD" id="cd17324">
    <property type="entry name" value="MFS_NepI_like"/>
    <property type="match status" value="1"/>
</dbReference>
<dbReference type="InterPro" id="IPR020846">
    <property type="entry name" value="MFS_dom"/>
</dbReference>
<dbReference type="STRING" id="169760.PSTEL_23495"/>
<dbReference type="PANTHER" id="PTHR43124">
    <property type="entry name" value="PURINE EFFLUX PUMP PBUE"/>
    <property type="match status" value="1"/>
</dbReference>
<protein>
    <recommendedName>
        <fullName evidence="8">Major facilitator superfamily (MFS) profile domain-containing protein</fullName>
    </recommendedName>
</protein>
<keyword evidence="3" id="KW-1003">Cell membrane</keyword>
<keyword evidence="5 7" id="KW-1133">Transmembrane helix</keyword>
<feature type="domain" description="Major facilitator superfamily (MFS) profile" evidence="8">
    <location>
        <begin position="9"/>
        <end position="387"/>
    </location>
</feature>
<keyword evidence="2" id="KW-0813">Transport</keyword>
<evidence type="ECO:0000256" key="1">
    <source>
        <dbReference type="ARBA" id="ARBA00004651"/>
    </source>
</evidence>
<dbReference type="Proteomes" id="UP000029507">
    <property type="component" value="Chromosome"/>
</dbReference>
<evidence type="ECO:0000256" key="4">
    <source>
        <dbReference type="ARBA" id="ARBA00022692"/>
    </source>
</evidence>
<keyword evidence="6 7" id="KW-0472">Membrane</keyword>
<dbReference type="PANTHER" id="PTHR43124:SF10">
    <property type="entry name" value="PURINE EFFLUX PUMP PBUE"/>
    <property type="match status" value="1"/>
</dbReference>